<dbReference type="SUPFAM" id="SSF103088">
    <property type="entry name" value="OmpA-like"/>
    <property type="match status" value="1"/>
</dbReference>
<comment type="similarity">
    <text evidence="2">Belongs to the MotB family.</text>
</comment>
<gene>
    <name evidence="11" type="primary">motD</name>
    <name evidence="11" type="ORF">ISS99_00940</name>
</gene>
<keyword evidence="5 9" id="KW-1133">Transmembrane helix</keyword>
<name>A0ABS2KA69_9GAMM</name>
<evidence type="ECO:0000256" key="8">
    <source>
        <dbReference type="SAM" id="MobiDB-lite"/>
    </source>
</evidence>
<dbReference type="InterPro" id="IPR050330">
    <property type="entry name" value="Bact_OuterMem_StrucFunc"/>
</dbReference>
<dbReference type="Gene3D" id="3.30.1330.60">
    <property type="entry name" value="OmpA-like domain"/>
    <property type="match status" value="1"/>
</dbReference>
<keyword evidence="4 9" id="KW-0812">Transmembrane</keyword>
<feature type="domain" description="OmpA-like" evidence="10">
    <location>
        <begin position="154"/>
        <end position="274"/>
    </location>
</feature>
<feature type="compositionally biased region" description="Polar residues" evidence="8">
    <location>
        <begin position="102"/>
        <end position="116"/>
    </location>
</feature>
<evidence type="ECO:0000256" key="2">
    <source>
        <dbReference type="ARBA" id="ARBA00008914"/>
    </source>
</evidence>
<dbReference type="NCBIfam" id="NF006541">
    <property type="entry name" value="PRK09038.1"/>
    <property type="match status" value="1"/>
</dbReference>
<reference evidence="11" key="1">
    <citation type="submission" date="2020-10" db="EMBL/GenBank/DDBJ databases">
        <title>Phylogeny of dyella-like bacteria.</title>
        <authorList>
            <person name="Fu J."/>
        </authorList>
    </citation>
    <scope>NUCLEOTIDE SEQUENCE</scope>
    <source>
        <strain evidence="11">DHON07</strain>
    </source>
</reference>
<keyword evidence="12" id="KW-1185">Reference proteome</keyword>
<evidence type="ECO:0000256" key="3">
    <source>
        <dbReference type="ARBA" id="ARBA00022475"/>
    </source>
</evidence>
<protein>
    <submittedName>
        <fullName evidence="11">Flagellar motor protein MotD</fullName>
    </submittedName>
</protein>
<feature type="region of interest" description="Disordered" evidence="8">
    <location>
        <begin position="102"/>
        <end position="127"/>
    </location>
</feature>
<keyword evidence="11" id="KW-0966">Cell projection</keyword>
<organism evidence="11 12">
    <name type="scientific">Dyella mobilis</name>
    <dbReference type="NCBI Taxonomy" id="1849582"/>
    <lineage>
        <taxon>Bacteria</taxon>
        <taxon>Pseudomonadati</taxon>
        <taxon>Pseudomonadota</taxon>
        <taxon>Gammaproteobacteria</taxon>
        <taxon>Lysobacterales</taxon>
        <taxon>Rhodanobacteraceae</taxon>
        <taxon>Dyella</taxon>
    </lineage>
</organism>
<dbReference type="Pfam" id="PF00691">
    <property type="entry name" value="OmpA"/>
    <property type="match status" value="1"/>
</dbReference>
<dbReference type="InterPro" id="IPR006665">
    <property type="entry name" value="OmpA-like"/>
</dbReference>
<feature type="region of interest" description="Disordered" evidence="8">
    <location>
        <begin position="281"/>
        <end position="313"/>
    </location>
</feature>
<evidence type="ECO:0000256" key="1">
    <source>
        <dbReference type="ARBA" id="ARBA00004162"/>
    </source>
</evidence>
<keyword evidence="6 7" id="KW-0472">Membrane</keyword>
<comment type="caution">
    <text evidence="11">The sequence shown here is derived from an EMBL/GenBank/DDBJ whole genome shotgun (WGS) entry which is preliminary data.</text>
</comment>
<evidence type="ECO:0000256" key="4">
    <source>
        <dbReference type="ARBA" id="ARBA00022692"/>
    </source>
</evidence>
<keyword evidence="3" id="KW-1003">Cell membrane</keyword>
<evidence type="ECO:0000313" key="12">
    <source>
        <dbReference type="Proteomes" id="UP001430193"/>
    </source>
</evidence>
<evidence type="ECO:0000256" key="6">
    <source>
        <dbReference type="ARBA" id="ARBA00023136"/>
    </source>
</evidence>
<feature type="compositionally biased region" description="Polar residues" evidence="8">
    <location>
        <begin position="281"/>
        <end position="291"/>
    </location>
</feature>
<dbReference type="Proteomes" id="UP001430193">
    <property type="component" value="Unassembled WGS sequence"/>
</dbReference>
<evidence type="ECO:0000313" key="11">
    <source>
        <dbReference type="EMBL" id="MBM7128076.1"/>
    </source>
</evidence>
<feature type="transmembrane region" description="Helical" evidence="9">
    <location>
        <begin position="20"/>
        <end position="39"/>
    </location>
</feature>
<feature type="compositionally biased region" description="Polar residues" evidence="8">
    <location>
        <begin position="298"/>
        <end position="313"/>
    </location>
</feature>
<evidence type="ECO:0000256" key="7">
    <source>
        <dbReference type="PROSITE-ProRule" id="PRU00473"/>
    </source>
</evidence>
<sequence>MSRRRRHKHEEHANHEAWVIPYADLLTLLLALFVVLYAMSSVNTTKYRALAQAISSAFNGSRAVIQPVTPSAPSSTPVPTTKPAPIPRSPLAQMLLPRLTQHIDTPNSTPGTPTDQNKTKQSEEQQNLDRIRNEVERALQPLIDKNLVSVRRTPNWLEIEIRTDILFPSGVATLSPTANQVLTSLGDILAPFANPLRVEGYTDDVPIDTAVYPSNWELSAARAASVARLFAQHGVEPERLGIVGWGQYRPAADNDSVDGRNKNRRVLVVVLSDKAAPRRFYTNSGDINQTADSDDGSSDNGQAVASSPPANSAQTAEFVALPPVVQVPAASSQPSATPAPSAALPAPQVITPIATIVTTPAIAAPPATSDSKG</sequence>
<dbReference type="RefSeq" id="WP_204629695.1">
    <property type="nucleotide sequence ID" value="NZ_BSOC01000011.1"/>
</dbReference>
<dbReference type="PANTHER" id="PTHR30329:SF20">
    <property type="entry name" value="EXPORTED PROTEIN"/>
    <property type="match status" value="1"/>
</dbReference>
<dbReference type="CDD" id="cd07185">
    <property type="entry name" value="OmpA_C-like"/>
    <property type="match status" value="1"/>
</dbReference>
<evidence type="ECO:0000256" key="9">
    <source>
        <dbReference type="SAM" id="Phobius"/>
    </source>
</evidence>
<keyword evidence="11" id="KW-0969">Cilium</keyword>
<proteinExistence type="inferred from homology"/>
<dbReference type="InterPro" id="IPR025713">
    <property type="entry name" value="MotB-like_N_dom"/>
</dbReference>
<feature type="compositionally biased region" description="Basic and acidic residues" evidence="8">
    <location>
        <begin position="117"/>
        <end position="127"/>
    </location>
</feature>
<dbReference type="InterPro" id="IPR036737">
    <property type="entry name" value="OmpA-like_sf"/>
</dbReference>
<evidence type="ECO:0000259" key="10">
    <source>
        <dbReference type="PROSITE" id="PS51123"/>
    </source>
</evidence>
<dbReference type="Pfam" id="PF13677">
    <property type="entry name" value="MotB_plug"/>
    <property type="match status" value="1"/>
</dbReference>
<dbReference type="PANTHER" id="PTHR30329">
    <property type="entry name" value="STATOR ELEMENT OF FLAGELLAR MOTOR COMPLEX"/>
    <property type="match status" value="1"/>
</dbReference>
<dbReference type="EMBL" id="JADIKF010000030">
    <property type="protein sequence ID" value="MBM7128076.1"/>
    <property type="molecule type" value="Genomic_DNA"/>
</dbReference>
<comment type="subcellular location">
    <subcellularLocation>
        <location evidence="1">Cell membrane</location>
        <topology evidence="1">Single-pass membrane protein</topology>
    </subcellularLocation>
</comment>
<keyword evidence="11" id="KW-0282">Flagellum</keyword>
<accession>A0ABS2KA69</accession>
<dbReference type="PROSITE" id="PS51123">
    <property type="entry name" value="OMPA_2"/>
    <property type="match status" value="1"/>
</dbReference>
<evidence type="ECO:0000256" key="5">
    <source>
        <dbReference type="ARBA" id="ARBA00022989"/>
    </source>
</evidence>